<evidence type="ECO:0000256" key="2">
    <source>
        <dbReference type="ARBA" id="ARBA00022692"/>
    </source>
</evidence>
<evidence type="ECO:0000256" key="3">
    <source>
        <dbReference type="ARBA" id="ARBA00022989"/>
    </source>
</evidence>
<dbReference type="Gene3D" id="3.30.1150.10">
    <property type="match status" value="1"/>
</dbReference>
<dbReference type="AlphaFoldDB" id="A0A7G7WC34"/>
<evidence type="ECO:0000313" key="8">
    <source>
        <dbReference type="Proteomes" id="UP000515489"/>
    </source>
</evidence>
<organism evidence="7 8">
    <name type="scientific">Hymenobacter sediminicola</name>
    <dbReference type="NCBI Taxonomy" id="2761579"/>
    <lineage>
        <taxon>Bacteria</taxon>
        <taxon>Pseudomonadati</taxon>
        <taxon>Bacteroidota</taxon>
        <taxon>Cytophagia</taxon>
        <taxon>Cytophagales</taxon>
        <taxon>Hymenobacteraceae</taxon>
        <taxon>Hymenobacter</taxon>
    </lineage>
</organism>
<dbReference type="KEGG" id="hsk:H4317_09090"/>
<reference evidence="7 8" key="1">
    <citation type="submission" date="2020-08" db="EMBL/GenBank/DDBJ databases">
        <title>Hymenobacter sp. S2-20-2 genome sequencing.</title>
        <authorList>
            <person name="Jin L."/>
        </authorList>
    </citation>
    <scope>NUCLEOTIDE SEQUENCE [LARGE SCALE GENOMIC DNA]</scope>
    <source>
        <strain evidence="7 8">S2-20-2</strain>
    </source>
</reference>
<protein>
    <submittedName>
        <fullName evidence="7">TonB family protein</fullName>
    </submittedName>
</protein>
<dbReference type="PROSITE" id="PS52015">
    <property type="entry name" value="TONB_CTD"/>
    <property type="match status" value="1"/>
</dbReference>
<feature type="signal peptide" evidence="5">
    <location>
        <begin position="1"/>
        <end position="18"/>
    </location>
</feature>
<proteinExistence type="predicted"/>
<keyword evidence="8" id="KW-1185">Reference proteome</keyword>
<evidence type="ECO:0000259" key="6">
    <source>
        <dbReference type="PROSITE" id="PS52015"/>
    </source>
</evidence>
<dbReference type="RefSeq" id="WP_185889802.1">
    <property type="nucleotide sequence ID" value="NZ_CP060202.1"/>
</dbReference>
<evidence type="ECO:0000256" key="1">
    <source>
        <dbReference type="ARBA" id="ARBA00004167"/>
    </source>
</evidence>
<dbReference type="InterPro" id="IPR006260">
    <property type="entry name" value="TonB/TolA_C"/>
</dbReference>
<dbReference type="GO" id="GO:0016020">
    <property type="term" value="C:membrane"/>
    <property type="evidence" value="ECO:0007669"/>
    <property type="project" value="UniProtKB-SubCell"/>
</dbReference>
<dbReference type="InterPro" id="IPR037682">
    <property type="entry name" value="TonB_C"/>
</dbReference>
<dbReference type="GO" id="GO:0055085">
    <property type="term" value="P:transmembrane transport"/>
    <property type="evidence" value="ECO:0007669"/>
    <property type="project" value="InterPro"/>
</dbReference>
<dbReference type="SUPFAM" id="SSF74653">
    <property type="entry name" value="TolA/TonB C-terminal domain"/>
    <property type="match status" value="1"/>
</dbReference>
<gene>
    <name evidence="7" type="ORF">H4317_09090</name>
</gene>
<feature type="chain" id="PRO_5028993646" evidence="5">
    <location>
        <begin position="19"/>
        <end position="169"/>
    </location>
</feature>
<evidence type="ECO:0000256" key="4">
    <source>
        <dbReference type="ARBA" id="ARBA00023136"/>
    </source>
</evidence>
<evidence type="ECO:0000313" key="7">
    <source>
        <dbReference type="EMBL" id="QNH63927.1"/>
    </source>
</evidence>
<dbReference type="Pfam" id="PF03544">
    <property type="entry name" value="TonB_C"/>
    <property type="match status" value="1"/>
</dbReference>
<dbReference type="NCBIfam" id="TIGR01352">
    <property type="entry name" value="tonB_Cterm"/>
    <property type="match status" value="1"/>
</dbReference>
<feature type="domain" description="TonB C-terminal" evidence="6">
    <location>
        <begin position="69"/>
        <end position="169"/>
    </location>
</feature>
<dbReference type="EMBL" id="CP060202">
    <property type="protein sequence ID" value="QNH63927.1"/>
    <property type="molecule type" value="Genomic_DNA"/>
</dbReference>
<accession>A0A7G7WC34</accession>
<evidence type="ECO:0000256" key="5">
    <source>
        <dbReference type="SAM" id="SignalP"/>
    </source>
</evidence>
<keyword evidence="4" id="KW-0472">Membrane</keyword>
<name>A0A7G7WC34_9BACT</name>
<keyword evidence="3" id="KW-1133">Transmembrane helix</keyword>
<keyword evidence="2" id="KW-0812">Transmembrane</keyword>
<comment type="subcellular location">
    <subcellularLocation>
        <location evidence="1">Membrane</location>
        <topology evidence="1">Single-pass membrane protein</topology>
    </subcellularLocation>
</comment>
<dbReference type="Proteomes" id="UP000515489">
    <property type="component" value="Chromosome"/>
</dbReference>
<sequence length="169" mass="18125">MKKILPALLLGLACAAWRPEAVCAQSAAYNRWDARPVPPVKPKSSSVPRSAMRLQRGIGQHLASQRRLPADSLFFRYVWGKIKYPAAALRAGLEGQVSVRLTIAADGTVTDAQGAGSKLQQVISGVTPQAKAAGEAQMVEDACRVLRGLLFEPAATSTEEVISVNYVIR</sequence>
<keyword evidence="5" id="KW-0732">Signal</keyword>